<comment type="caution">
    <text evidence="1">The sequence shown here is derived from an EMBL/GenBank/DDBJ whole genome shotgun (WGS) entry which is preliminary data.</text>
</comment>
<dbReference type="EMBL" id="JBHSFZ010000058">
    <property type="protein sequence ID" value="MFC4595684.1"/>
    <property type="molecule type" value="Genomic_DNA"/>
</dbReference>
<reference evidence="2" key="1">
    <citation type="journal article" date="2019" name="Int. J. Syst. Evol. Microbiol.">
        <title>The Global Catalogue of Microorganisms (GCM) 10K type strain sequencing project: providing services to taxonomists for standard genome sequencing and annotation.</title>
        <authorList>
            <consortium name="The Broad Institute Genomics Platform"/>
            <consortium name="The Broad Institute Genome Sequencing Center for Infectious Disease"/>
            <person name="Wu L."/>
            <person name="Ma J."/>
        </authorList>
    </citation>
    <scope>NUCLEOTIDE SEQUENCE [LARGE SCALE GENOMIC DNA]</scope>
    <source>
        <strain evidence="2">NBRC 103632</strain>
    </source>
</reference>
<organism evidence="1 2">
    <name type="scientific">Sphingobium tyrosinilyticum</name>
    <dbReference type="NCBI Taxonomy" id="2715436"/>
    <lineage>
        <taxon>Bacteria</taxon>
        <taxon>Pseudomonadati</taxon>
        <taxon>Pseudomonadota</taxon>
        <taxon>Alphaproteobacteria</taxon>
        <taxon>Sphingomonadales</taxon>
        <taxon>Sphingomonadaceae</taxon>
        <taxon>Sphingobium</taxon>
    </lineage>
</organism>
<keyword evidence="2" id="KW-1185">Reference proteome</keyword>
<evidence type="ECO:0008006" key="3">
    <source>
        <dbReference type="Google" id="ProtNLM"/>
    </source>
</evidence>
<sequence>MARFTYMILNRAKPGQAEEFKRWYAEQHLSDVRRVEGVVDAKLFAVDFQKDYDLDLPNYDVMTIYELECDDPEAKIEEIKALSGTSEMVGTDTIEKSGMAQAVGHLIRQV</sequence>
<dbReference type="RefSeq" id="WP_380806167.1">
    <property type="nucleotide sequence ID" value="NZ_JBHSFZ010000058.1"/>
</dbReference>
<protein>
    <recommendedName>
        <fullName evidence="3">EthD domain-containing protein</fullName>
    </recommendedName>
</protein>
<dbReference type="Proteomes" id="UP001595957">
    <property type="component" value="Unassembled WGS sequence"/>
</dbReference>
<dbReference type="Gene3D" id="3.30.70.100">
    <property type="match status" value="1"/>
</dbReference>
<accession>A0ABV9F3A9</accession>
<dbReference type="SUPFAM" id="SSF54909">
    <property type="entry name" value="Dimeric alpha+beta barrel"/>
    <property type="match status" value="1"/>
</dbReference>
<gene>
    <name evidence="1" type="ORF">ACFO3E_16100</name>
</gene>
<evidence type="ECO:0000313" key="1">
    <source>
        <dbReference type="EMBL" id="MFC4595684.1"/>
    </source>
</evidence>
<evidence type="ECO:0000313" key="2">
    <source>
        <dbReference type="Proteomes" id="UP001595957"/>
    </source>
</evidence>
<proteinExistence type="predicted"/>
<dbReference type="InterPro" id="IPR011008">
    <property type="entry name" value="Dimeric_a/b-barrel"/>
</dbReference>
<name>A0ABV9F3A9_9SPHN</name>